<dbReference type="EMBL" id="JAQYXL010000001">
    <property type="protein sequence ID" value="MEN3227181.1"/>
    <property type="molecule type" value="Genomic_DNA"/>
</dbReference>
<sequence length="106" mass="11912">MPRYLLTYDLKTTNPDPRSIVRTQLQDAGWHVRVNKDDLSWAYPNTTMGGPFDDDDAAVAAYRSAIRNAKAEAARQGKGAVVIEKVYITRRTEVLFETDDKRPIAG</sequence>
<gene>
    <name evidence="1" type="ORF">PUR21_05845</name>
</gene>
<reference evidence="1 2" key="1">
    <citation type="journal article" date="2023" name="PLoS ONE">
        <title>Complete genome assembly of Hawai'i environmental nontuberculous mycobacteria reveals unexpected co-isolation with methylobacteria.</title>
        <authorList>
            <person name="Hendrix J."/>
            <person name="Epperson L.E."/>
            <person name="Tong E.I."/>
            <person name="Chan Y.L."/>
            <person name="Hasan N.A."/>
            <person name="Dawrs S.N."/>
            <person name="Norton G.J."/>
            <person name="Virdi R."/>
            <person name="Crooks J.L."/>
            <person name="Chan E.D."/>
            <person name="Honda J.R."/>
            <person name="Strong M."/>
        </authorList>
    </citation>
    <scope>NUCLEOTIDE SEQUENCE [LARGE SCALE GENOMIC DNA]</scope>
    <source>
        <strain evidence="1 2">NJH_HI01</strain>
    </source>
</reference>
<dbReference type="RefSeq" id="WP_200671193.1">
    <property type="nucleotide sequence ID" value="NZ_JACWCW010000049.1"/>
</dbReference>
<protein>
    <submittedName>
        <fullName evidence="1">Uncharacterized protein</fullName>
    </submittedName>
</protein>
<organism evidence="1 2">
    <name type="scientific">Methylorubrum rhodesianum</name>
    <dbReference type="NCBI Taxonomy" id="29427"/>
    <lineage>
        <taxon>Bacteria</taxon>
        <taxon>Pseudomonadati</taxon>
        <taxon>Pseudomonadota</taxon>
        <taxon>Alphaproteobacteria</taxon>
        <taxon>Hyphomicrobiales</taxon>
        <taxon>Methylobacteriaceae</taxon>
        <taxon>Methylorubrum</taxon>
    </lineage>
</organism>
<comment type="caution">
    <text evidence="1">The sequence shown here is derived from an EMBL/GenBank/DDBJ whole genome shotgun (WGS) entry which is preliminary data.</text>
</comment>
<evidence type="ECO:0000313" key="2">
    <source>
        <dbReference type="Proteomes" id="UP001404845"/>
    </source>
</evidence>
<keyword evidence="2" id="KW-1185">Reference proteome</keyword>
<accession>A0ABU9Z872</accession>
<dbReference type="Proteomes" id="UP001404845">
    <property type="component" value="Unassembled WGS sequence"/>
</dbReference>
<evidence type="ECO:0000313" key="1">
    <source>
        <dbReference type="EMBL" id="MEN3227181.1"/>
    </source>
</evidence>
<name>A0ABU9Z872_9HYPH</name>
<proteinExistence type="predicted"/>